<evidence type="ECO:0000256" key="6">
    <source>
        <dbReference type="ARBA" id="ARBA00023004"/>
    </source>
</evidence>
<dbReference type="SUPFAM" id="SSF56935">
    <property type="entry name" value="Porins"/>
    <property type="match status" value="1"/>
</dbReference>
<evidence type="ECO:0000256" key="11">
    <source>
        <dbReference type="PROSITE-ProRule" id="PRU01360"/>
    </source>
</evidence>
<evidence type="ECO:0000256" key="2">
    <source>
        <dbReference type="ARBA" id="ARBA00022448"/>
    </source>
</evidence>
<dbReference type="InterPro" id="IPR036942">
    <property type="entry name" value="Beta-barrel_TonB_sf"/>
</dbReference>
<comment type="subcellular location">
    <subcellularLocation>
        <location evidence="1 11">Cell outer membrane</location>
        <topology evidence="1 11">Multi-pass membrane protein</topology>
    </subcellularLocation>
</comment>
<feature type="chain" id="PRO_5014937518" evidence="13">
    <location>
        <begin position="28"/>
        <end position="750"/>
    </location>
</feature>
<dbReference type="InterPro" id="IPR039426">
    <property type="entry name" value="TonB-dep_rcpt-like"/>
</dbReference>
<dbReference type="InterPro" id="IPR000531">
    <property type="entry name" value="Beta-barrel_TonB"/>
</dbReference>
<dbReference type="Gene3D" id="2.40.170.20">
    <property type="entry name" value="TonB-dependent receptor, beta-barrel domain"/>
    <property type="match status" value="1"/>
</dbReference>
<evidence type="ECO:0000256" key="9">
    <source>
        <dbReference type="ARBA" id="ARBA00023136"/>
    </source>
</evidence>
<evidence type="ECO:0000256" key="13">
    <source>
        <dbReference type="SAM" id="SignalP"/>
    </source>
</evidence>
<feature type="signal peptide" evidence="13">
    <location>
        <begin position="1"/>
        <end position="27"/>
    </location>
</feature>
<proteinExistence type="inferred from homology"/>
<evidence type="ECO:0000259" key="14">
    <source>
        <dbReference type="Pfam" id="PF00593"/>
    </source>
</evidence>
<sequence>MPCYRARKLMPTAVLLASSILAGNAMAQLEEVVVTAQKREQSLQDTPIAVTAFDKSAIDTQGIFNVKDLAQFVPNTLIVESPGGTTGATVAIRGAVTINPAITWEPTVGLYLDGVFLGKNLGGIFDIAELERVEVLRGPQGTLYGKNTVGGAINLITRQPGEEFGGQADVSVGNEGYQRAKLRIDTGALGNFRASIAYAMAERDGFYDNVDADPSGGFNPFVMPRSSDEFSNLDSETWRVDAIWDVTDSFRARYAYDSSESDQEPSKAQLTDVNAELFAAQLGPELAFLADLMSPYVVSEDKNASKISNDSSQYEISDTQGHALTLDWDAGSWGFMGDVALKSITSYRELDWDDYIDIDGTNMDLFHSSRDVEYEQTSQELQLVGTTDTLNYVLGAYYFSEEADVINPITFFGLFGAPDDVNRYGLDNESIALYGQADWTPESVQQLTLSFGLRYTQEDREQYIDRPDTSMGGANAFAGEDDDSWDNTSGAFTAAWDLTDDINIYGRVAQGWKSGGFNGEAPNLEAFRDSYDEEQVLSYEIGLKSRLADDRIQLNVAAFQNNIEDMQVSVFLEGSGGAASNVENAGEATYQGLEVEFIWQVVDALRLSANYGYLDAEYDEFTELGQDVRDSKDLPFAPENNYSLALDWNVYSGDWGNLGLHVDYNFNDDYVPYIEKSQNATSQIDSYEIVNASLILSDVEIGADMTMQFGLWGKNITDEEYRQHTIPFGFWTASYFGNPATYGFDVRLNF</sequence>
<dbReference type="RefSeq" id="WP_101518474.1">
    <property type="nucleotide sequence ID" value="NZ_PKUS01000022.1"/>
</dbReference>
<dbReference type="Pfam" id="PF07715">
    <property type="entry name" value="Plug"/>
    <property type="match status" value="1"/>
</dbReference>
<dbReference type="GO" id="GO:0009279">
    <property type="term" value="C:cell outer membrane"/>
    <property type="evidence" value="ECO:0007669"/>
    <property type="project" value="UniProtKB-SubCell"/>
</dbReference>
<keyword evidence="6" id="KW-0408">Iron</keyword>
<dbReference type="InterPro" id="IPR012910">
    <property type="entry name" value="Plug_dom"/>
</dbReference>
<evidence type="ECO:0000256" key="8">
    <source>
        <dbReference type="ARBA" id="ARBA00023077"/>
    </source>
</evidence>
<keyword evidence="16" id="KW-0675">Receptor</keyword>
<keyword evidence="17" id="KW-1185">Reference proteome</keyword>
<evidence type="ECO:0000256" key="7">
    <source>
        <dbReference type="ARBA" id="ARBA00023065"/>
    </source>
</evidence>
<dbReference type="Proteomes" id="UP000235005">
    <property type="component" value="Unassembled WGS sequence"/>
</dbReference>
<evidence type="ECO:0000256" key="12">
    <source>
        <dbReference type="RuleBase" id="RU003357"/>
    </source>
</evidence>
<keyword evidence="3 11" id="KW-1134">Transmembrane beta strand</keyword>
<accession>A0A2N5X0A2</accession>
<evidence type="ECO:0000313" key="16">
    <source>
        <dbReference type="EMBL" id="PLW67886.1"/>
    </source>
</evidence>
<comment type="caution">
    <text evidence="16">The sequence shown here is derived from an EMBL/GenBank/DDBJ whole genome shotgun (WGS) entry which is preliminary data.</text>
</comment>
<keyword evidence="5 11" id="KW-0812">Transmembrane</keyword>
<organism evidence="16 17">
    <name type="scientific">Pseudohalioglobus lutimaris</name>
    <dbReference type="NCBI Taxonomy" id="1737061"/>
    <lineage>
        <taxon>Bacteria</taxon>
        <taxon>Pseudomonadati</taxon>
        <taxon>Pseudomonadota</taxon>
        <taxon>Gammaproteobacteria</taxon>
        <taxon>Cellvibrionales</taxon>
        <taxon>Halieaceae</taxon>
        <taxon>Pseudohalioglobus</taxon>
    </lineage>
</organism>
<dbReference type="PROSITE" id="PS52016">
    <property type="entry name" value="TONB_DEPENDENT_REC_3"/>
    <property type="match status" value="1"/>
</dbReference>
<protein>
    <submittedName>
        <fullName evidence="16">TonB-dependent receptor</fullName>
    </submittedName>
</protein>
<dbReference type="AlphaFoldDB" id="A0A2N5X0A2"/>
<dbReference type="PANTHER" id="PTHR32552:SF81">
    <property type="entry name" value="TONB-DEPENDENT OUTER MEMBRANE RECEPTOR"/>
    <property type="match status" value="1"/>
</dbReference>
<keyword evidence="4" id="KW-0410">Iron transport</keyword>
<gene>
    <name evidence="16" type="ORF">C0039_14685</name>
</gene>
<keyword evidence="9 11" id="KW-0472">Membrane</keyword>
<keyword evidence="13" id="KW-0732">Signal</keyword>
<evidence type="ECO:0000256" key="10">
    <source>
        <dbReference type="ARBA" id="ARBA00023237"/>
    </source>
</evidence>
<evidence type="ECO:0000256" key="1">
    <source>
        <dbReference type="ARBA" id="ARBA00004571"/>
    </source>
</evidence>
<dbReference type="GO" id="GO:0006826">
    <property type="term" value="P:iron ion transport"/>
    <property type="evidence" value="ECO:0007669"/>
    <property type="project" value="UniProtKB-KW"/>
</dbReference>
<keyword evidence="2 11" id="KW-0813">Transport</keyword>
<feature type="domain" description="TonB-dependent receptor-like beta-barrel" evidence="14">
    <location>
        <begin position="310"/>
        <end position="694"/>
    </location>
</feature>
<evidence type="ECO:0000256" key="4">
    <source>
        <dbReference type="ARBA" id="ARBA00022496"/>
    </source>
</evidence>
<keyword evidence="10 11" id="KW-0998">Cell outer membrane</keyword>
<evidence type="ECO:0000256" key="3">
    <source>
        <dbReference type="ARBA" id="ARBA00022452"/>
    </source>
</evidence>
<dbReference type="OrthoDB" id="7051185at2"/>
<keyword evidence="7" id="KW-0406">Ion transport</keyword>
<reference evidence="16 17" key="1">
    <citation type="submission" date="2018-01" db="EMBL/GenBank/DDBJ databases">
        <title>The draft genome sequence of Halioglobus lutimaris HF004.</title>
        <authorList>
            <person name="Du Z.-J."/>
            <person name="Shi M.-J."/>
        </authorList>
    </citation>
    <scope>NUCLEOTIDE SEQUENCE [LARGE SCALE GENOMIC DNA]</scope>
    <source>
        <strain evidence="16 17">HF004</strain>
    </source>
</reference>
<evidence type="ECO:0000256" key="5">
    <source>
        <dbReference type="ARBA" id="ARBA00022692"/>
    </source>
</evidence>
<keyword evidence="8 12" id="KW-0798">TonB box</keyword>
<comment type="similarity">
    <text evidence="11 12">Belongs to the TonB-dependent receptor family.</text>
</comment>
<evidence type="ECO:0000313" key="17">
    <source>
        <dbReference type="Proteomes" id="UP000235005"/>
    </source>
</evidence>
<evidence type="ECO:0000259" key="15">
    <source>
        <dbReference type="Pfam" id="PF07715"/>
    </source>
</evidence>
<name>A0A2N5X0A2_9GAMM</name>
<dbReference type="EMBL" id="PKUS01000022">
    <property type="protein sequence ID" value="PLW67886.1"/>
    <property type="molecule type" value="Genomic_DNA"/>
</dbReference>
<feature type="domain" description="TonB-dependent receptor plug" evidence="15">
    <location>
        <begin position="43"/>
        <end position="152"/>
    </location>
</feature>
<dbReference type="PANTHER" id="PTHR32552">
    <property type="entry name" value="FERRICHROME IRON RECEPTOR-RELATED"/>
    <property type="match status" value="1"/>
</dbReference>
<dbReference type="Pfam" id="PF00593">
    <property type="entry name" value="TonB_dep_Rec_b-barrel"/>
    <property type="match status" value="1"/>
</dbReference>